<evidence type="ECO:0000259" key="2">
    <source>
        <dbReference type="SMART" id="SM00479"/>
    </source>
</evidence>
<dbReference type="InterPro" id="IPR036397">
    <property type="entry name" value="RNaseH_sf"/>
</dbReference>
<keyword evidence="3" id="KW-0378">Hydrolase</keyword>
<gene>
    <name evidence="3" type="ORF">VW35_17130</name>
</gene>
<dbReference type="Proteomes" id="UP000033514">
    <property type="component" value="Unassembled WGS sequence"/>
</dbReference>
<feature type="region of interest" description="Disordered" evidence="1">
    <location>
        <begin position="227"/>
        <end position="249"/>
    </location>
</feature>
<dbReference type="OrthoDB" id="7822240at2"/>
<name>A0A0F5L2U2_9HYPH</name>
<dbReference type="RefSeq" id="WP_046144305.1">
    <property type="nucleotide sequence ID" value="NZ_LAJG01000042.1"/>
</dbReference>
<dbReference type="InterPro" id="IPR012337">
    <property type="entry name" value="RNaseH-like_sf"/>
</dbReference>
<keyword evidence="3" id="KW-0540">Nuclease</keyword>
<dbReference type="InterPro" id="IPR013520">
    <property type="entry name" value="Ribonucl_H"/>
</dbReference>
<reference evidence="3 4" key="1">
    <citation type="submission" date="2015-03" db="EMBL/GenBank/DDBJ databases">
        <authorList>
            <person name="Hassan Y.I."/>
            <person name="Lepp D."/>
            <person name="Zhou T."/>
        </authorList>
    </citation>
    <scope>NUCLEOTIDE SEQUENCE [LARGE SCALE GENOMIC DNA]</scope>
    <source>
        <strain evidence="3 4">GH2-10</strain>
    </source>
</reference>
<dbReference type="Gene3D" id="3.30.420.10">
    <property type="entry name" value="Ribonuclease H-like superfamily/Ribonuclease H"/>
    <property type="match status" value="1"/>
</dbReference>
<feature type="compositionally biased region" description="Basic and acidic residues" evidence="1">
    <location>
        <begin position="228"/>
        <end position="238"/>
    </location>
</feature>
<comment type="caution">
    <text evidence="3">The sequence shown here is derived from an EMBL/GenBank/DDBJ whole genome shotgun (WGS) entry which is preliminary data.</text>
</comment>
<dbReference type="PATRIC" id="fig|361041.3.peg.2830"/>
<evidence type="ECO:0000256" key="1">
    <source>
        <dbReference type="SAM" id="MobiDB-lite"/>
    </source>
</evidence>
<proteinExistence type="predicted"/>
<dbReference type="GO" id="GO:0006259">
    <property type="term" value="P:DNA metabolic process"/>
    <property type="evidence" value="ECO:0007669"/>
    <property type="project" value="UniProtKB-ARBA"/>
</dbReference>
<dbReference type="GO" id="GO:0004527">
    <property type="term" value="F:exonuclease activity"/>
    <property type="evidence" value="ECO:0007669"/>
    <property type="project" value="UniProtKB-KW"/>
</dbReference>
<dbReference type="AlphaFoldDB" id="A0A0F5L2U2"/>
<keyword evidence="4" id="KW-1185">Reference proteome</keyword>
<dbReference type="SUPFAM" id="SSF53098">
    <property type="entry name" value="Ribonuclease H-like"/>
    <property type="match status" value="1"/>
</dbReference>
<organism evidence="3 4">
    <name type="scientific">Devosia soli</name>
    <dbReference type="NCBI Taxonomy" id="361041"/>
    <lineage>
        <taxon>Bacteria</taxon>
        <taxon>Pseudomonadati</taxon>
        <taxon>Pseudomonadota</taxon>
        <taxon>Alphaproteobacteria</taxon>
        <taxon>Hyphomicrobiales</taxon>
        <taxon>Devosiaceae</taxon>
        <taxon>Devosia</taxon>
    </lineage>
</organism>
<protein>
    <submittedName>
        <fullName evidence="3">Exonuclease</fullName>
    </submittedName>
</protein>
<dbReference type="STRING" id="361041.VW35_17130"/>
<sequence length="249" mass="28167">MSIRRIRVIDLETAGDAATDVCEIGWQDVVSVDGNPWALSDERAARFVNPGKPISAETMSIHHILDEWVAGAPFWKEMAAEILQPDGGVIALSAHRAAFEQRYCTPRFTGGADWICTWKCALRLWPDLKGFSNQMLRYQRMPAGLIHELGLPAHRAMPDAYVTAHHLRDMLNEVGPEQLIRWSREPGLLPRVRSGPERGKPWSMLDEHALEELSRDRDLDTRFSATTELKRRGERAEPKPIAPAQQDLF</sequence>
<dbReference type="SMART" id="SM00479">
    <property type="entry name" value="EXOIII"/>
    <property type="match status" value="1"/>
</dbReference>
<dbReference type="EMBL" id="LAJG01000042">
    <property type="protein sequence ID" value="KKB76515.1"/>
    <property type="molecule type" value="Genomic_DNA"/>
</dbReference>
<keyword evidence="3" id="KW-0269">Exonuclease</keyword>
<feature type="domain" description="Exonuclease" evidence="2">
    <location>
        <begin position="5"/>
        <end position="176"/>
    </location>
</feature>
<accession>A0A0F5L2U2</accession>
<evidence type="ECO:0000313" key="4">
    <source>
        <dbReference type="Proteomes" id="UP000033514"/>
    </source>
</evidence>
<evidence type="ECO:0000313" key="3">
    <source>
        <dbReference type="EMBL" id="KKB76515.1"/>
    </source>
</evidence>
<dbReference type="CDD" id="cd06127">
    <property type="entry name" value="DEDDh"/>
    <property type="match status" value="1"/>
</dbReference>
<dbReference type="GO" id="GO:0003676">
    <property type="term" value="F:nucleic acid binding"/>
    <property type="evidence" value="ECO:0007669"/>
    <property type="project" value="InterPro"/>
</dbReference>